<keyword evidence="4" id="KW-1185">Reference proteome</keyword>
<gene>
    <name evidence="3" type="ORF">ACFONL_11495</name>
</gene>
<dbReference type="InterPro" id="IPR032789">
    <property type="entry name" value="T2SS-T3SS_pil_N"/>
</dbReference>
<evidence type="ECO:0000313" key="3">
    <source>
        <dbReference type="EMBL" id="MFC3637988.1"/>
    </source>
</evidence>
<reference evidence="4" key="1">
    <citation type="journal article" date="2019" name="Int. J. Syst. Evol. Microbiol.">
        <title>The Global Catalogue of Microorganisms (GCM) 10K type strain sequencing project: providing services to taxonomists for standard genome sequencing and annotation.</title>
        <authorList>
            <consortium name="The Broad Institute Genomics Platform"/>
            <consortium name="The Broad Institute Genome Sequencing Center for Infectious Disease"/>
            <person name="Wu L."/>
            <person name="Ma J."/>
        </authorList>
    </citation>
    <scope>NUCLEOTIDE SEQUENCE [LARGE SCALE GENOMIC DNA]</scope>
    <source>
        <strain evidence="4">KCTC 42282</strain>
    </source>
</reference>
<feature type="signal peptide" evidence="1">
    <location>
        <begin position="1"/>
        <end position="40"/>
    </location>
</feature>
<evidence type="ECO:0000313" key="4">
    <source>
        <dbReference type="Proteomes" id="UP001595704"/>
    </source>
</evidence>
<protein>
    <submittedName>
        <fullName evidence="3">Pilus assembly protein N-terminal domain-containing protein</fullName>
    </submittedName>
</protein>
<dbReference type="RefSeq" id="WP_191320784.1">
    <property type="nucleotide sequence ID" value="NZ_BNCG01000025.1"/>
</dbReference>
<comment type="caution">
    <text evidence="3">The sequence shown here is derived from an EMBL/GenBank/DDBJ whole genome shotgun (WGS) entry which is preliminary data.</text>
</comment>
<name>A0ABV7UHF5_9HYPH</name>
<organism evidence="3 4">
    <name type="scientific">Camelimonas fluminis</name>
    <dbReference type="NCBI Taxonomy" id="1576911"/>
    <lineage>
        <taxon>Bacteria</taxon>
        <taxon>Pseudomonadati</taxon>
        <taxon>Pseudomonadota</taxon>
        <taxon>Alphaproteobacteria</taxon>
        <taxon>Hyphomicrobiales</taxon>
        <taxon>Chelatococcaceae</taxon>
        <taxon>Camelimonas</taxon>
    </lineage>
</organism>
<feature type="domain" description="Pilus formation protein N-terminal" evidence="2">
    <location>
        <begin position="72"/>
        <end position="140"/>
    </location>
</feature>
<proteinExistence type="predicted"/>
<dbReference type="Proteomes" id="UP001595704">
    <property type="component" value="Unassembled WGS sequence"/>
</dbReference>
<dbReference type="EMBL" id="JBHRYC010000055">
    <property type="protein sequence ID" value="MFC3637988.1"/>
    <property type="molecule type" value="Genomic_DNA"/>
</dbReference>
<keyword evidence="1" id="KW-0732">Signal</keyword>
<dbReference type="Pfam" id="PF13629">
    <property type="entry name" value="T2SS-T3SS_pil_N"/>
    <property type="match status" value="1"/>
</dbReference>
<evidence type="ECO:0000259" key="2">
    <source>
        <dbReference type="Pfam" id="PF13629"/>
    </source>
</evidence>
<feature type="chain" id="PRO_5047538969" evidence="1">
    <location>
        <begin position="41"/>
        <end position="196"/>
    </location>
</feature>
<sequence>MSDFKCIMMVARMVSVKFKVVAHVSLALVSLICGGGLAQAQAQAPKSGQQDTSAVGKADILPEPAQKRSARTAISVVMDQAMLVRGPEAINSVLVGNSSIADAVQVGKGTLLVTGKAYGSTNFILLDKEGKVIGESLVTVGPAKARIVRVQKGDTRESYSCNPNCVPTADVGTSPNFFSEATSQAQQKYGSVASGR</sequence>
<evidence type="ECO:0000256" key="1">
    <source>
        <dbReference type="SAM" id="SignalP"/>
    </source>
</evidence>
<accession>A0ABV7UHF5</accession>